<evidence type="ECO:0000256" key="5">
    <source>
        <dbReference type="SAM" id="Phobius"/>
    </source>
</evidence>
<evidence type="ECO:0000259" key="6">
    <source>
        <dbReference type="Pfam" id="PF04116"/>
    </source>
</evidence>
<dbReference type="InterPro" id="IPR050307">
    <property type="entry name" value="Sterol_Desaturase_Related"/>
</dbReference>
<dbReference type="GO" id="GO:0016020">
    <property type="term" value="C:membrane"/>
    <property type="evidence" value="ECO:0007669"/>
    <property type="project" value="UniProtKB-SubCell"/>
</dbReference>
<reference evidence="7 8" key="2">
    <citation type="journal article" date="2017" name="Sci. Rep.">
        <title>Ant-infecting Ophiocordyceps genomes reveal a high diversity of potential behavioral manipulation genes and a possible major role for enterotoxins.</title>
        <authorList>
            <person name="de Bekker C."/>
            <person name="Ohm R.A."/>
            <person name="Evans H.C."/>
            <person name="Brachmann A."/>
            <person name="Hughes D.P."/>
        </authorList>
    </citation>
    <scope>NUCLEOTIDE SEQUENCE [LARGE SCALE GENOMIC DNA]</scope>
    <source>
        <strain evidence="7 8">SC16a</strain>
    </source>
</reference>
<proteinExistence type="predicted"/>
<dbReference type="PANTHER" id="PTHR11863">
    <property type="entry name" value="STEROL DESATURASE"/>
    <property type="match status" value="1"/>
</dbReference>
<keyword evidence="2 5" id="KW-0812">Transmembrane</keyword>
<dbReference type="OrthoDB" id="408954at2759"/>
<dbReference type="GO" id="GO:0016491">
    <property type="term" value="F:oxidoreductase activity"/>
    <property type="evidence" value="ECO:0007669"/>
    <property type="project" value="InterPro"/>
</dbReference>
<dbReference type="GO" id="GO:0008610">
    <property type="term" value="P:lipid biosynthetic process"/>
    <property type="evidence" value="ECO:0007669"/>
    <property type="project" value="InterPro"/>
</dbReference>
<evidence type="ECO:0000313" key="8">
    <source>
        <dbReference type="Proteomes" id="UP000037136"/>
    </source>
</evidence>
<evidence type="ECO:0000256" key="4">
    <source>
        <dbReference type="ARBA" id="ARBA00023136"/>
    </source>
</evidence>
<sequence>MDVAGRWKRIVATHDAHTIDVAGGLLVQAFFWWTPCLLLALLETAAPRFSARHKLQPSERQAQKAEWWQAGQTAALNQLLVTMLHVAAATWTGRVRGRAPALRVAAELPGPTEVLVDLIICGAGREVLFYYAHRLLHTRPLYRRIHKMHHKFTTPMALASQYAHPIEHMLANLIPVVAPPLVLGCHVLTAWIFVATQLMETALVHSGFDFLAGAARKHDRHHERFDVYFGAFGFLDWLHGTHEPPHRAVAPPVKAE</sequence>
<feature type="domain" description="Fatty acid hydroxylase" evidence="6">
    <location>
        <begin position="120"/>
        <end position="241"/>
    </location>
</feature>
<dbReference type="Pfam" id="PF04116">
    <property type="entry name" value="FA_hydroxylase"/>
    <property type="match status" value="1"/>
</dbReference>
<evidence type="ECO:0000256" key="3">
    <source>
        <dbReference type="ARBA" id="ARBA00022989"/>
    </source>
</evidence>
<keyword evidence="4 5" id="KW-0472">Membrane</keyword>
<comment type="subcellular location">
    <subcellularLocation>
        <location evidence="1">Membrane</location>
    </subcellularLocation>
</comment>
<evidence type="ECO:0000256" key="2">
    <source>
        <dbReference type="ARBA" id="ARBA00022692"/>
    </source>
</evidence>
<dbReference type="EMBL" id="LAZP02000260">
    <property type="protein sequence ID" value="PFH58752.1"/>
    <property type="molecule type" value="Genomic_DNA"/>
</dbReference>
<keyword evidence="8" id="KW-1185">Reference proteome</keyword>
<keyword evidence="3 5" id="KW-1133">Transmembrane helix</keyword>
<name>A0A2A9PCW6_OPHUN</name>
<dbReference type="GO" id="GO:0005506">
    <property type="term" value="F:iron ion binding"/>
    <property type="evidence" value="ECO:0007669"/>
    <property type="project" value="InterPro"/>
</dbReference>
<dbReference type="InterPro" id="IPR006694">
    <property type="entry name" value="Fatty_acid_hydroxylase"/>
</dbReference>
<evidence type="ECO:0000256" key="1">
    <source>
        <dbReference type="ARBA" id="ARBA00004370"/>
    </source>
</evidence>
<protein>
    <recommendedName>
        <fullName evidence="6">Fatty acid hydroxylase domain-containing protein</fullName>
    </recommendedName>
</protein>
<comment type="caution">
    <text evidence="7">The sequence shown here is derived from an EMBL/GenBank/DDBJ whole genome shotgun (WGS) entry which is preliminary data.</text>
</comment>
<gene>
    <name evidence="7" type="ORF">XA68_13272</name>
</gene>
<reference evidence="7 8" key="1">
    <citation type="journal article" date="2015" name="BMC Genomics">
        <title>Gene expression during zombie ant biting behavior reflects the complexity underlying fungal parasitic behavioral manipulation.</title>
        <authorList>
            <person name="de Bekker C."/>
            <person name="Ohm R.A."/>
            <person name="Loreto R.G."/>
            <person name="Sebastian A."/>
            <person name="Albert I."/>
            <person name="Merrow M."/>
            <person name="Brachmann A."/>
            <person name="Hughes D.P."/>
        </authorList>
    </citation>
    <scope>NUCLEOTIDE SEQUENCE [LARGE SCALE GENOMIC DNA]</scope>
    <source>
        <strain evidence="7 8">SC16a</strain>
    </source>
</reference>
<feature type="transmembrane region" description="Helical" evidence="5">
    <location>
        <begin position="21"/>
        <end position="42"/>
    </location>
</feature>
<dbReference type="AlphaFoldDB" id="A0A2A9PCW6"/>
<organism evidence="7 8">
    <name type="scientific">Ophiocordyceps unilateralis</name>
    <name type="common">Zombie-ant fungus</name>
    <name type="synonym">Torrubia unilateralis</name>
    <dbReference type="NCBI Taxonomy" id="268505"/>
    <lineage>
        <taxon>Eukaryota</taxon>
        <taxon>Fungi</taxon>
        <taxon>Dikarya</taxon>
        <taxon>Ascomycota</taxon>
        <taxon>Pezizomycotina</taxon>
        <taxon>Sordariomycetes</taxon>
        <taxon>Hypocreomycetidae</taxon>
        <taxon>Hypocreales</taxon>
        <taxon>Ophiocordycipitaceae</taxon>
        <taxon>Ophiocordyceps</taxon>
    </lineage>
</organism>
<dbReference type="STRING" id="268505.A0A2A9PCW6"/>
<accession>A0A2A9PCW6</accession>
<evidence type="ECO:0000313" key="7">
    <source>
        <dbReference type="EMBL" id="PFH58752.1"/>
    </source>
</evidence>
<dbReference type="Proteomes" id="UP000037136">
    <property type="component" value="Unassembled WGS sequence"/>
</dbReference>